<comment type="caution">
    <text evidence="2">The sequence shown here is derived from an EMBL/GenBank/DDBJ whole genome shotgun (WGS) entry which is preliminary data.</text>
</comment>
<reference evidence="2 3" key="1">
    <citation type="journal article" date="2019" name="Int. J. Syst. Evol. Microbiol.">
        <title>The Global Catalogue of Microorganisms (GCM) 10K type strain sequencing project: providing services to taxonomists for standard genome sequencing and annotation.</title>
        <authorList>
            <consortium name="The Broad Institute Genomics Platform"/>
            <consortium name="The Broad Institute Genome Sequencing Center for Infectious Disease"/>
            <person name="Wu L."/>
            <person name="Ma J."/>
        </authorList>
    </citation>
    <scope>NUCLEOTIDE SEQUENCE [LARGE SCALE GENOMIC DNA]</scope>
    <source>
        <strain evidence="2 3">JCM 11269</strain>
    </source>
</reference>
<organism evidence="2 3">
    <name type="scientific">Streptomyces thermogriseus</name>
    <dbReference type="NCBI Taxonomy" id="75292"/>
    <lineage>
        <taxon>Bacteria</taxon>
        <taxon>Bacillati</taxon>
        <taxon>Actinomycetota</taxon>
        <taxon>Actinomycetes</taxon>
        <taxon>Kitasatosporales</taxon>
        <taxon>Streptomycetaceae</taxon>
        <taxon>Streptomyces</taxon>
    </lineage>
</organism>
<evidence type="ECO:0000256" key="1">
    <source>
        <dbReference type="SAM" id="MobiDB-lite"/>
    </source>
</evidence>
<feature type="region of interest" description="Disordered" evidence="1">
    <location>
        <begin position="1"/>
        <end position="94"/>
    </location>
</feature>
<accession>A0ABN1T4P1</accession>
<gene>
    <name evidence="2" type="ORF">GCM10009564_46870</name>
</gene>
<name>A0ABN1T4P1_9ACTN</name>
<protein>
    <submittedName>
        <fullName evidence="2">Uncharacterized protein</fullName>
    </submittedName>
</protein>
<proteinExistence type="predicted"/>
<feature type="compositionally biased region" description="Basic and acidic residues" evidence="1">
    <location>
        <begin position="1"/>
        <end position="45"/>
    </location>
</feature>
<dbReference type="Proteomes" id="UP001501072">
    <property type="component" value="Unassembled WGS sequence"/>
</dbReference>
<keyword evidence="3" id="KW-1185">Reference proteome</keyword>
<dbReference type="EMBL" id="BAAAHU010000061">
    <property type="protein sequence ID" value="GAA1015166.1"/>
    <property type="molecule type" value="Genomic_DNA"/>
</dbReference>
<evidence type="ECO:0000313" key="2">
    <source>
        <dbReference type="EMBL" id="GAA1015166.1"/>
    </source>
</evidence>
<evidence type="ECO:0000313" key="3">
    <source>
        <dbReference type="Proteomes" id="UP001501072"/>
    </source>
</evidence>
<feature type="compositionally biased region" description="Basic and acidic residues" evidence="1">
    <location>
        <begin position="81"/>
        <end position="91"/>
    </location>
</feature>
<sequence>MRRGGRDGRGTHGRHDNRDKSSKSSKSGKRDERGKCVGRDREEQTMGRIKVGKPQVKHDTPGHVIGLHQGNAGPYQRQQGHHKDGTSDARRSTGIHWKKHDAIMKTMPNISPG</sequence>